<reference evidence="4 5" key="1">
    <citation type="journal article" date="2019" name="Int. J. Syst. Evol. Microbiol.">
        <title>The Global Catalogue of Microorganisms (GCM) 10K type strain sequencing project: providing services to taxonomists for standard genome sequencing and annotation.</title>
        <authorList>
            <consortium name="The Broad Institute Genomics Platform"/>
            <consortium name="The Broad Institute Genome Sequencing Center for Infectious Disease"/>
            <person name="Wu L."/>
            <person name="Ma J."/>
        </authorList>
    </citation>
    <scope>NUCLEOTIDE SEQUENCE [LARGE SCALE GENOMIC DNA]</scope>
    <source>
        <strain evidence="4 5">JCM 14303</strain>
    </source>
</reference>
<dbReference type="EMBL" id="BAAANC010000001">
    <property type="protein sequence ID" value="GAA1516354.1"/>
    <property type="molecule type" value="Genomic_DNA"/>
</dbReference>
<dbReference type="InterPro" id="IPR058593">
    <property type="entry name" value="ARB_07466-like_C"/>
</dbReference>
<sequence length="436" mass="46384">MKRLLAGLAGAAVLVATLTTASTAAAVPPTPTFPAAIDGYASYVTPGCDPTAKAGPLSLQAMLDAEYPGQNSMGITRPCNVGEPSDHHDGRALDFGFNASNSTQLANANELLNWMLATDQYGNKHALARRLGIVYLIWNHKIWKAYEPNSGWQNYTGPNPHTDHIHFSFSWAGARKQTTWWTSGGAAPTAAESINGDKYDDLLAVDPDNTLRIYPGNATGTFGGSADIGPGWSSYYNRIGVSDSNADGAADIFATSTDGKLHYWHNSGHSTFTKLAIEGAGWDTIEWLTFVDLNKDNKADIVARDGGILYWYPGKGSGAFSQRIKIGEGWANMEFAGGDADGDGDGDLWATDASGNLFYYRGAGNGTFSTRVDVGGGWAGFGPMNAMDVNGDGKADLVAVRTSDGHLLRWTGKGTGLLNTGQDIGQGWTNYRPATY</sequence>
<dbReference type="Proteomes" id="UP001500363">
    <property type="component" value="Unassembled WGS sequence"/>
</dbReference>
<feature type="signal peptide" evidence="2">
    <location>
        <begin position="1"/>
        <end position="26"/>
    </location>
</feature>
<feature type="domain" description="ARB-07466-like C-terminal" evidence="3">
    <location>
        <begin position="57"/>
        <end position="165"/>
    </location>
</feature>
<gene>
    <name evidence="4" type="ORF">GCM10009741_13970</name>
</gene>
<dbReference type="PANTHER" id="PTHR44103:SF1">
    <property type="entry name" value="PROPROTEIN CONVERTASE P"/>
    <property type="match status" value="1"/>
</dbReference>
<evidence type="ECO:0000313" key="4">
    <source>
        <dbReference type="EMBL" id="GAA1516354.1"/>
    </source>
</evidence>
<protein>
    <recommendedName>
        <fullName evidence="3">ARB-07466-like C-terminal domain-containing protein</fullName>
    </recommendedName>
</protein>
<feature type="chain" id="PRO_5045547800" description="ARB-07466-like C-terminal domain-containing protein" evidence="2">
    <location>
        <begin position="27"/>
        <end position="436"/>
    </location>
</feature>
<keyword evidence="5" id="KW-1185">Reference proteome</keyword>
<dbReference type="RefSeq" id="WP_344171117.1">
    <property type="nucleotide sequence ID" value="NZ_BAAANC010000001.1"/>
</dbReference>
<dbReference type="PANTHER" id="PTHR44103">
    <property type="entry name" value="PROPROTEIN CONVERTASE P"/>
    <property type="match status" value="1"/>
</dbReference>
<dbReference type="Pfam" id="PF13517">
    <property type="entry name" value="FG-GAP_3"/>
    <property type="match status" value="2"/>
</dbReference>
<keyword evidence="1 2" id="KW-0732">Signal</keyword>
<dbReference type="SUPFAM" id="SSF69318">
    <property type="entry name" value="Integrin alpha N-terminal domain"/>
    <property type="match status" value="1"/>
</dbReference>
<evidence type="ECO:0000313" key="5">
    <source>
        <dbReference type="Proteomes" id="UP001500363"/>
    </source>
</evidence>
<accession>A0ABN2AFA0</accession>
<evidence type="ECO:0000259" key="3">
    <source>
        <dbReference type="Pfam" id="PF26571"/>
    </source>
</evidence>
<comment type="caution">
    <text evidence="4">The sequence shown here is derived from an EMBL/GenBank/DDBJ whole genome shotgun (WGS) entry which is preliminary data.</text>
</comment>
<proteinExistence type="predicted"/>
<dbReference type="InterPro" id="IPR013517">
    <property type="entry name" value="FG-GAP"/>
</dbReference>
<evidence type="ECO:0000256" key="1">
    <source>
        <dbReference type="ARBA" id="ARBA00022729"/>
    </source>
</evidence>
<name>A0ABN2AFA0_9ACTN</name>
<evidence type="ECO:0000256" key="2">
    <source>
        <dbReference type="SAM" id="SignalP"/>
    </source>
</evidence>
<dbReference type="Pfam" id="PF26571">
    <property type="entry name" value="VldE"/>
    <property type="match status" value="1"/>
</dbReference>
<dbReference type="Gene3D" id="2.130.10.130">
    <property type="entry name" value="Integrin alpha, N-terminal"/>
    <property type="match status" value="1"/>
</dbReference>
<dbReference type="InterPro" id="IPR028994">
    <property type="entry name" value="Integrin_alpha_N"/>
</dbReference>
<organism evidence="4 5">
    <name type="scientific">Kribbella lupini</name>
    <dbReference type="NCBI Taxonomy" id="291602"/>
    <lineage>
        <taxon>Bacteria</taxon>
        <taxon>Bacillati</taxon>
        <taxon>Actinomycetota</taxon>
        <taxon>Actinomycetes</taxon>
        <taxon>Propionibacteriales</taxon>
        <taxon>Kribbellaceae</taxon>
        <taxon>Kribbella</taxon>
    </lineage>
</organism>